<dbReference type="OrthoDB" id="53505at2"/>
<keyword evidence="3" id="KW-1185">Reference proteome</keyword>
<evidence type="ECO:0000313" key="3">
    <source>
        <dbReference type="Proteomes" id="UP000036503"/>
    </source>
</evidence>
<dbReference type="Pfam" id="PF12697">
    <property type="entry name" value="Abhydrolase_6"/>
    <property type="match status" value="1"/>
</dbReference>
<dbReference type="AlphaFoldDB" id="A0A0J6WSH4"/>
<reference evidence="2 3" key="1">
    <citation type="submission" date="2015-06" db="EMBL/GenBank/DDBJ databases">
        <title>Draft genome sequence of beer spoilage bacterium Megasphaera cerevisiae type strain 20462.</title>
        <authorList>
            <person name="Kutumbaka K."/>
            <person name="Pasmowitz J."/>
            <person name="Mategko J."/>
            <person name="Reyes D."/>
            <person name="Friedrich A."/>
            <person name="Han S."/>
            <person name="Martens-Habbena W."/>
            <person name="Neal-McKinney J."/>
            <person name="Janagama H.K."/>
            <person name="Nadala C."/>
            <person name="Samadpour M."/>
        </authorList>
    </citation>
    <scope>NUCLEOTIDE SEQUENCE [LARGE SCALE GENOMIC DNA]</scope>
    <source>
        <strain evidence="2 3">DSM 20462</strain>
    </source>
</reference>
<sequence length="230" mass="25634">MNTYRYDIKNGNVEIPAIMIEPAAPKGAAVVIHGYGGCKEEQLGMAWRIAEKGLAVCTIDLRGHGQHANLLDQGIVSDVNAAITYCRRFGKVTAVGHSLGGRIALVSDADYVIGISPAIAGRFGPPARDNLKSLRAYKVRYNTSEDFLNIFQTVPEWNVSKNKPILILYGTRDIPGIVEACRKINGTYMVVTHEIEDALHTDIYLNEETYRIINKQLRRWSEYKQLNSQV</sequence>
<organism evidence="2 3">
    <name type="scientific">Megasphaera cerevisiae DSM 20462</name>
    <dbReference type="NCBI Taxonomy" id="1122219"/>
    <lineage>
        <taxon>Bacteria</taxon>
        <taxon>Bacillati</taxon>
        <taxon>Bacillota</taxon>
        <taxon>Negativicutes</taxon>
        <taxon>Veillonellales</taxon>
        <taxon>Veillonellaceae</taxon>
        <taxon>Megasphaera</taxon>
    </lineage>
</organism>
<proteinExistence type="predicted"/>
<dbReference type="InterPro" id="IPR000073">
    <property type="entry name" value="AB_hydrolase_1"/>
</dbReference>
<evidence type="ECO:0000259" key="1">
    <source>
        <dbReference type="Pfam" id="PF12697"/>
    </source>
</evidence>
<feature type="domain" description="AB hydrolase-1" evidence="1">
    <location>
        <begin position="30"/>
        <end position="136"/>
    </location>
</feature>
<comment type="caution">
    <text evidence="2">The sequence shown here is derived from an EMBL/GenBank/DDBJ whole genome shotgun (WGS) entry which is preliminary data.</text>
</comment>
<dbReference type="Proteomes" id="UP000036503">
    <property type="component" value="Unassembled WGS sequence"/>
</dbReference>
<protein>
    <recommendedName>
        <fullName evidence="1">AB hydrolase-1 domain-containing protein</fullName>
    </recommendedName>
</protein>
<dbReference type="InParanoid" id="A0A0J6WSH4"/>
<evidence type="ECO:0000313" key="2">
    <source>
        <dbReference type="EMBL" id="KMO85459.1"/>
    </source>
</evidence>
<accession>A0A0J6WSH4</accession>
<dbReference type="PATRIC" id="fig|1122219.3.peg.2909"/>
<dbReference type="SUPFAM" id="SSF53474">
    <property type="entry name" value="alpha/beta-Hydrolases"/>
    <property type="match status" value="1"/>
</dbReference>
<dbReference type="EMBL" id="LEKT01000063">
    <property type="protein sequence ID" value="KMO85459.1"/>
    <property type="molecule type" value="Genomic_DNA"/>
</dbReference>
<dbReference type="Gene3D" id="3.40.50.1820">
    <property type="entry name" value="alpha/beta hydrolase"/>
    <property type="match status" value="1"/>
</dbReference>
<dbReference type="RefSeq" id="WP_048515369.1">
    <property type="nucleotide sequence ID" value="NZ_FUXD01000052.1"/>
</dbReference>
<gene>
    <name evidence="2" type="ORF">AB840_13485</name>
</gene>
<dbReference type="InterPro" id="IPR029058">
    <property type="entry name" value="AB_hydrolase_fold"/>
</dbReference>
<name>A0A0J6WSH4_9FIRM</name>